<dbReference type="InterPro" id="IPR009000">
    <property type="entry name" value="Transl_B-barrel_sf"/>
</dbReference>
<evidence type="ECO:0000313" key="6">
    <source>
        <dbReference type="Proteomes" id="UP000187209"/>
    </source>
</evidence>
<keyword evidence="2" id="KW-0547">Nucleotide-binding</keyword>
<organism evidence="5 6">
    <name type="scientific">Stentor coeruleus</name>
    <dbReference type="NCBI Taxonomy" id="5963"/>
    <lineage>
        <taxon>Eukaryota</taxon>
        <taxon>Sar</taxon>
        <taxon>Alveolata</taxon>
        <taxon>Ciliophora</taxon>
        <taxon>Postciliodesmatophora</taxon>
        <taxon>Heterotrichea</taxon>
        <taxon>Heterotrichida</taxon>
        <taxon>Stentoridae</taxon>
        <taxon>Stentor</taxon>
    </lineage>
</organism>
<evidence type="ECO:0000256" key="2">
    <source>
        <dbReference type="ARBA" id="ARBA00022741"/>
    </source>
</evidence>
<comment type="similarity">
    <text evidence="1">Belongs to the TRAFAC class translation factor GTPase superfamily. Classic translation factor GTPase family. EF-Tu/EF-1A subfamily.</text>
</comment>
<dbReference type="SUPFAM" id="SSF52540">
    <property type="entry name" value="P-loop containing nucleoside triphosphate hydrolases"/>
    <property type="match status" value="1"/>
</dbReference>
<comment type="caution">
    <text evidence="5">The sequence shown here is derived from an EMBL/GenBank/DDBJ whole genome shotgun (WGS) entry which is preliminary data.</text>
</comment>
<dbReference type="Gene3D" id="2.40.30.10">
    <property type="entry name" value="Translation factors"/>
    <property type="match status" value="2"/>
</dbReference>
<reference evidence="5 6" key="1">
    <citation type="submission" date="2016-11" db="EMBL/GenBank/DDBJ databases">
        <title>The macronuclear genome of Stentor coeruleus: a giant cell with tiny introns.</title>
        <authorList>
            <person name="Slabodnick M."/>
            <person name="Ruby J.G."/>
            <person name="Reiff S.B."/>
            <person name="Swart E.C."/>
            <person name="Gosai S."/>
            <person name="Prabakaran S."/>
            <person name="Witkowska E."/>
            <person name="Larue G.E."/>
            <person name="Fisher S."/>
            <person name="Freeman R.M."/>
            <person name="Gunawardena J."/>
            <person name="Chu W."/>
            <person name="Stover N.A."/>
            <person name="Gregory B.D."/>
            <person name="Nowacki M."/>
            <person name="Derisi J."/>
            <person name="Roy S.W."/>
            <person name="Marshall W.F."/>
            <person name="Sood P."/>
        </authorList>
    </citation>
    <scope>NUCLEOTIDE SEQUENCE [LARGE SCALE GENOMIC DNA]</scope>
    <source>
        <strain evidence="5">WM001</strain>
    </source>
</reference>
<evidence type="ECO:0000256" key="1">
    <source>
        <dbReference type="ARBA" id="ARBA00007249"/>
    </source>
</evidence>
<accession>A0A1R2BW35</accession>
<dbReference type="FunFam" id="3.40.50.300:FF:001202">
    <property type="entry name" value="Translation elongation factor EF-1 subunit alpha"/>
    <property type="match status" value="1"/>
</dbReference>
<name>A0A1R2BW35_9CILI</name>
<protein>
    <recommendedName>
        <fullName evidence="4">Tr-type G domain-containing protein</fullName>
    </recommendedName>
</protein>
<dbReference type="PANTHER" id="PTHR23115">
    <property type="entry name" value="TRANSLATION FACTOR"/>
    <property type="match status" value="1"/>
</dbReference>
<sequence length="644" mass="72927">MSGGGLNPNAAAFEWNTDAFEFVPSEPSPPQQFYTPKIYPASYSYNPQSEVKCILTAEAYFYYWNDGKVYLKDGHGQIFGPFNEMDNTMFYNTFYLQSAEEEQPPVKDDGHISFSDFMKSQETRSKTSGPKIGFKEVVVAGVEKTQVVEEEAQVEEIKPQMKIREKPKVKLVVEKPIDKQALICKLRENPEPNQENRTIEPDSKLTPVNIVFIGHVDAGKSTICGNILLLTNKIDKRLIETYEQEAKEKGRESWWLAYIMDQNEEERAKGKTVEVGRAFFETQSKRFTILDAPGHKAYVPNMINGASQAEYAALVISARISEFETGFERGGQTREHAMLAKSFGVTKLIVVINKMDDPSVNWSQERYEQIKKDMSPYLAESCKYNIEKDVEWVAISGINGDNILNKVSAEKAPWYTGSTLFEIFDRLPTPIRSPEEPLRIPIIDRVKDQGLTIYGKVESGLAVKGLRILIMPIKIKGEIVEIIGGEDTKLMYANPGENVKMRIKVPEEVDVQRGYVICDVHSVCHITNEFKADVQFLELPDPKMLITAGYNCVMHLHTDIQECEVTEVIALFDAEKKRKVKTAFCKSGQRVLLKIKTVNEVCIEKYTSLVQLGRFVLRDKGVTVGLGKIIEFTDQLEVEDQVTN</sequence>
<dbReference type="PROSITE" id="PS00301">
    <property type="entry name" value="G_TR_1"/>
    <property type="match status" value="1"/>
</dbReference>
<dbReference type="InterPro" id="IPR050100">
    <property type="entry name" value="TRAFAC_GTPase_members"/>
</dbReference>
<dbReference type="CDD" id="cd03704">
    <property type="entry name" value="eRF3_C_III"/>
    <property type="match status" value="1"/>
</dbReference>
<dbReference type="GO" id="GO:0005525">
    <property type="term" value="F:GTP binding"/>
    <property type="evidence" value="ECO:0007669"/>
    <property type="project" value="UniProtKB-KW"/>
</dbReference>
<feature type="domain" description="Tr-type G" evidence="4">
    <location>
        <begin position="205"/>
        <end position="435"/>
    </location>
</feature>
<dbReference type="OrthoDB" id="342024at2759"/>
<dbReference type="InterPro" id="IPR009001">
    <property type="entry name" value="Transl_elong_EF1A/Init_IF2_C"/>
</dbReference>
<dbReference type="PROSITE" id="PS51722">
    <property type="entry name" value="G_TR_2"/>
    <property type="match status" value="1"/>
</dbReference>
<dbReference type="AlphaFoldDB" id="A0A1R2BW35"/>
<dbReference type="InterPro" id="IPR000795">
    <property type="entry name" value="T_Tr_GTP-bd_dom"/>
</dbReference>
<dbReference type="SUPFAM" id="SSF50447">
    <property type="entry name" value="Translation proteins"/>
    <property type="match status" value="1"/>
</dbReference>
<gene>
    <name evidence="5" type="ORF">SteCoe_18710</name>
</gene>
<keyword evidence="3" id="KW-0342">GTP-binding</keyword>
<dbReference type="InterPro" id="IPR031157">
    <property type="entry name" value="G_TR_CS"/>
</dbReference>
<dbReference type="Proteomes" id="UP000187209">
    <property type="component" value="Unassembled WGS sequence"/>
</dbReference>
<proteinExistence type="inferred from homology"/>
<dbReference type="InterPro" id="IPR027417">
    <property type="entry name" value="P-loop_NTPase"/>
</dbReference>
<dbReference type="Pfam" id="PF00009">
    <property type="entry name" value="GTP_EFTU"/>
    <property type="match status" value="1"/>
</dbReference>
<evidence type="ECO:0000313" key="5">
    <source>
        <dbReference type="EMBL" id="OMJ80946.1"/>
    </source>
</evidence>
<dbReference type="EMBL" id="MPUH01000401">
    <property type="protein sequence ID" value="OMJ80946.1"/>
    <property type="molecule type" value="Genomic_DNA"/>
</dbReference>
<evidence type="ECO:0000256" key="3">
    <source>
        <dbReference type="ARBA" id="ARBA00023134"/>
    </source>
</evidence>
<dbReference type="Gene3D" id="3.40.50.300">
    <property type="entry name" value="P-loop containing nucleotide triphosphate hydrolases"/>
    <property type="match status" value="1"/>
</dbReference>
<dbReference type="InterPro" id="IPR054696">
    <property type="entry name" value="GTP-eEF1A_C"/>
</dbReference>
<dbReference type="Pfam" id="PF22594">
    <property type="entry name" value="GTP-eEF1A_C"/>
    <property type="match status" value="1"/>
</dbReference>
<dbReference type="PRINTS" id="PR00315">
    <property type="entry name" value="ELONGATNFCT"/>
</dbReference>
<evidence type="ECO:0000259" key="4">
    <source>
        <dbReference type="PROSITE" id="PS51722"/>
    </source>
</evidence>
<keyword evidence="6" id="KW-1185">Reference proteome</keyword>
<dbReference type="SUPFAM" id="SSF50465">
    <property type="entry name" value="EF-Tu/eEF-1alpha/eIF2-gamma C-terminal domain"/>
    <property type="match status" value="1"/>
</dbReference>
<dbReference type="GO" id="GO:0003924">
    <property type="term" value="F:GTPase activity"/>
    <property type="evidence" value="ECO:0007669"/>
    <property type="project" value="InterPro"/>
</dbReference>
<dbReference type="CDD" id="cd01883">
    <property type="entry name" value="EF1_alpha"/>
    <property type="match status" value="1"/>
</dbReference>